<dbReference type="EMBL" id="JARKHS020011653">
    <property type="protein sequence ID" value="KAK8777605.1"/>
    <property type="molecule type" value="Genomic_DNA"/>
</dbReference>
<evidence type="ECO:0000256" key="6">
    <source>
        <dbReference type="ARBA" id="ARBA00023180"/>
    </source>
</evidence>
<evidence type="ECO:0000313" key="10">
    <source>
        <dbReference type="Proteomes" id="UP001321473"/>
    </source>
</evidence>
<dbReference type="Gene3D" id="3.40.720.10">
    <property type="entry name" value="Alkaline Phosphatase, subunit A"/>
    <property type="match status" value="1"/>
</dbReference>
<comment type="cofactor">
    <cofactor evidence="1">
        <name>Ca(2+)</name>
        <dbReference type="ChEBI" id="CHEBI:29108"/>
    </cofactor>
</comment>
<dbReference type="CDD" id="cd16029">
    <property type="entry name" value="4-S"/>
    <property type="match status" value="1"/>
</dbReference>
<evidence type="ECO:0000256" key="4">
    <source>
        <dbReference type="ARBA" id="ARBA00022801"/>
    </source>
</evidence>
<dbReference type="GO" id="GO:0046872">
    <property type="term" value="F:metal ion binding"/>
    <property type="evidence" value="ECO:0007669"/>
    <property type="project" value="UniProtKB-KW"/>
</dbReference>
<dbReference type="AlphaFoldDB" id="A0AAQ4ESI7"/>
<feature type="domain" description="Sulfatase N-terminal" evidence="8">
    <location>
        <begin position="29"/>
        <end position="247"/>
    </location>
</feature>
<evidence type="ECO:0000256" key="1">
    <source>
        <dbReference type="ARBA" id="ARBA00001913"/>
    </source>
</evidence>
<protein>
    <recommendedName>
        <fullName evidence="8">Sulfatase N-terminal domain-containing protein</fullName>
    </recommendedName>
</protein>
<dbReference type="InterPro" id="IPR047115">
    <property type="entry name" value="ARSB"/>
</dbReference>
<dbReference type="PANTHER" id="PTHR10342:SF273">
    <property type="entry name" value="RE14504P"/>
    <property type="match status" value="1"/>
</dbReference>
<accession>A0AAQ4ESI7</accession>
<keyword evidence="4" id="KW-0378">Hydrolase</keyword>
<dbReference type="SUPFAM" id="SSF53649">
    <property type="entry name" value="Alkaline phosphatase-like"/>
    <property type="match status" value="2"/>
</dbReference>
<feature type="chain" id="PRO_5042811509" description="Sulfatase N-terminal domain-containing protein" evidence="7">
    <location>
        <begin position="25"/>
        <end position="433"/>
    </location>
</feature>
<feature type="non-terminal residue" evidence="9">
    <location>
        <position position="433"/>
    </location>
</feature>
<name>A0AAQ4ESI7_AMBAM</name>
<keyword evidence="6" id="KW-0325">Glycoprotein</keyword>
<evidence type="ECO:0000256" key="7">
    <source>
        <dbReference type="SAM" id="SignalP"/>
    </source>
</evidence>
<reference evidence="9 10" key="1">
    <citation type="journal article" date="2023" name="Arcadia Sci">
        <title>De novo assembly of a long-read Amblyomma americanum tick genome.</title>
        <authorList>
            <person name="Chou S."/>
            <person name="Poskanzer K.E."/>
            <person name="Rollins M."/>
            <person name="Thuy-Boun P.S."/>
        </authorList>
    </citation>
    <scope>NUCLEOTIDE SEQUENCE [LARGE SCALE GENOMIC DNA]</scope>
    <source>
        <strain evidence="9">F_SG_1</strain>
        <tissue evidence="9">Salivary glands</tissue>
    </source>
</reference>
<keyword evidence="7" id="KW-0732">Signal</keyword>
<dbReference type="InterPro" id="IPR024607">
    <property type="entry name" value="Sulfatase_CS"/>
</dbReference>
<evidence type="ECO:0000313" key="9">
    <source>
        <dbReference type="EMBL" id="KAK8777605.1"/>
    </source>
</evidence>
<proteinExistence type="inferred from homology"/>
<comment type="caution">
    <text evidence="9">The sequence shown here is derived from an EMBL/GenBank/DDBJ whole genome shotgun (WGS) entry which is preliminary data.</text>
</comment>
<dbReference type="PANTHER" id="PTHR10342">
    <property type="entry name" value="ARYLSULFATASE"/>
    <property type="match status" value="1"/>
</dbReference>
<gene>
    <name evidence="9" type="ORF">V5799_029049</name>
</gene>
<dbReference type="GO" id="GO:0008484">
    <property type="term" value="F:sulfuric ester hydrolase activity"/>
    <property type="evidence" value="ECO:0007669"/>
    <property type="project" value="InterPro"/>
</dbReference>
<evidence type="ECO:0000259" key="8">
    <source>
        <dbReference type="Pfam" id="PF00884"/>
    </source>
</evidence>
<dbReference type="InterPro" id="IPR000917">
    <property type="entry name" value="Sulfatase_N"/>
</dbReference>
<feature type="signal peptide" evidence="7">
    <location>
        <begin position="1"/>
        <end position="24"/>
    </location>
</feature>
<dbReference type="Proteomes" id="UP001321473">
    <property type="component" value="Unassembled WGS sequence"/>
</dbReference>
<dbReference type="InterPro" id="IPR017850">
    <property type="entry name" value="Alkaline_phosphatase_core_sf"/>
</dbReference>
<evidence type="ECO:0000256" key="3">
    <source>
        <dbReference type="ARBA" id="ARBA00022723"/>
    </source>
</evidence>
<keyword evidence="5" id="KW-0106">Calcium</keyword>
<dbReference type="Pfam" id="PF00884">
    <property type="entry name" value="Sulfatase"/>
    <property type="match status" value="1"/>
</dbReference>
<keyword evidence="3" id="KW-0479">Metal-binding</keyword>
<keyword evidence="10" id="KW-1185">Reference proteome</keyword>
<evidence type="ECO:0000256" key="5">
    <source>
        <dbReference type="ARBA" id="ARBA00022837"/>
    </source>
</evidence>
<comment type="similarity">
    <text evidence="2">Belongs to the sulfatase family.</text>
</comment>
<organism evidence="9 10">
    <name type="scientific">Amblyomma americanum</name>
    <name type="common">Lone star tick</name>
    <dbReference type="NCBI Taxonomy" id="6943"/>
    <lineage>
        <taxon>Eukaryota</taxon>
        <taxon>Metazoa</taxon>
        <taxon>Ecdysozoa</taxon>
        <taxon>Arthropoda</taxon>
        <taxon>Chelicerata</taxon>
        <taxon>Arachnida</taxon>
        <taxon>Acari</taxon>
        <taxon>Parasitiformes</taxon>
        <taxon>Ixodida</taxon>
        <taxon>Ixodoidea</taxon>
        <taxon>Ixodidae</taxon>
        <taxon>Amblyomminae</taxon>
        <taxon>Amblyomma</taxon>
    </lineage>
</organism>
<dbReference type="PROSITE" id="PS00149">
    <property type="entry name" value="SULFATASE_2"/>
    <property type="match status" value="1"/>
</dbReference>
<sequence length="433" mass="48795">MLAVYKTCIFQLVLFLFDWRPAEGAKARPHLIFLLADDMGWDDVSFHGSPQIPTPNLDALAADGIILNNYYVLPYCTPSRAALMTGLYPIRTGMQGVPIGAAEPSGLPTNVPLMPQYLKELGYETHLIGKWHLGSYSESVTPTCRGFDTFYGFHNGDEDYYSRNLTFDHHTGLDFWVNKEPLRPEPGRYSTSLYTARAQHIIKNHKSSKPLLLVMSYQAVHAAGGAEPLQAPKYNIDKFPYIGERNRTIYAGETDVSILLSIKFSTVVVIQFTWFRSKRCLLFNSYAAKNFNGSQSALSGGNVAKLVGLDGYDMWRQLSNGQRSPRAELLYNYDYVFANSTALRNSRYKLVLDGTRVFNQRYPAPGGSCQDLDLDELLDQSTAADVLRKLYRRNRLPLSRDWRKKATLTCGRAIKQNFPSNTSVYLFDIAADP</sequence>
<evidence type="ECO:0000256" key="2">
    <source>
        <dbReference type="ARBA" id="ARBA00008779"/>
    </source>
</evidence>